<evidence type="ECO:0000313" key="1">
    <source>
        <dbReference type="EMBL" id="WYJ77397.1"/>
    </source>
</evidence>
<evidence type="ECO:0008006" key="3">
    <source>
        <dbReference type="Google" id="ProtNLM"/>
    </source>
</evidence>
<sequence length="56" mass="6524">MLQLLVLELETGKVQTIVTKRTPFQEAMMDEFVVYSEAIRNNQVALYGRQHVEINQ</sequence>
<name>A0ABZ2SPF4_9ENTE</name>
<protein>
    <recommendedName>
        <fullName evidence="3">Transposase</fullName>
    </recommendedName>
</protein>
<evidence type="ECO:0000313" key="2">
    <source>
        <dbReference type="Proteomes" id="UP000664701"/>
    </source>
</evidence>
<dbReference type="EMBL" id="CP147251">
    <property type="protein sequence ID" value="WYJ77397.1"/>
    <property type="molecule type" value="Genomic_DNA"/>
</dbReference>
<dbReference type="Proteomes" id="UP000664701">
    <property type="component" value="Chromosome"/>
</dbReference>
<organism evidence="1 2">
    <name type="scientific">Candidatus Enterococcus lowellii</name>
    <dbReference type="NCBI Taxonomy" id="2230877"/>
    <lineage>
        <taxon>Bacteria</taxon>
        <taxon>Bacillati</taxon>
        <taxon>Bacillota</taxon>
        <taxon>Bacilli</taxon>
        <taxon>Lactobacillales</taxon>
        <taxon>Enterococcaceae</taxon>
        <taxon>Enterococcus</taxon>
    </lineage>
</organism>
<dbReference type="RefSeq" id="WP_339076118.1">
    <property type="nucleotide sequence ID" value="NZ_CP147251.1"/>
</dbReference>
<keyword evidence="2" id="KW-1185">Reference proteome</keyword>
<gene>
    <name evidence="1" type="ORF">DOK78_002035</name>
</gene>
<accession>A0ABZ2SPF4</accession>
<proteinExistence type="predicted"/>
<reference evidence="1 2" key="1">
    <citation type="submission" date="2024-03" db="EMBL/GenBank/DDBJ databases">
        <title>The Genome Sequence of Enterococcus sp. DIV2402.</title>
        <authorList>
            <consortium name="The Broad Institute Genomics Platform"/>
            <consortium name="The Broad Institute Microbial Omics Core"/>
            <consortium name="The Broad Institute Genomic Center for Infectious Diseases"/>
            <person name="Earl A."/>
            <person name="Manson A."/>
            <person name="Gilmore M."/>
            <person name="Schwartman J."/>
            <person name="Shea T."/>
            <person name="Abouelleil A."/>
            <person name="Cao P."/>
            <person name="Chapman S."/>
            <person name="Cusick C."/>
            <person name="Young S."/>
            <person name="Neafsey D."/>
            <person name="Nusbaum C."/>
            <person name="Birren B."/>
        </authorList>
    </citation>
    <scope>NUCLEOTIDE SEQUENCE [LARGE SCALE GENOMIC DNA]</scope>
    <source>
        <strain evidence="1 2">DIV2402</strain>
    </source>
</reference>